<evidence type="ECO:0000313" key="3">
    <source>
        <dbReference type="Proteomes" id="UP000782312"/>
    </source>
</evidence>
<dbReference type="Pfam" id="PF00903">
    <property type="entry name" value="Glyoxalase"/>
    <property type="match status" value="1"/>
</dbReference>
<comment type="caution">
    <text evidence="2">The sequence shown here is derived from an EMBL/GenBank/DDBJ whole genome shotgun (WGS) entry which is preliminary data.</text>
</comment>
<feature type="domain" description="VOC" evidence="1">
    <location>
        <begin position="4"/>
        <end position="126"/>
    </location>
</feature>
<dbReference type="Gene3D" id="3.10.180.10">
    <property type="entry name" value="2,3-Dihydroxybiphenyl 1,2-Dioxygenase, domain 1"/>
    <property type="match status" value="1"/>
</dbReference>
<proteinExistence type="predicted"/>
<dbReference type="AlphaFoldDB" id="A0A932MNG9"/>
<gene>
    <name evidence="2" type="ORF">HYZ11_09135</name>
</gene>
<dbReference type="InterPro" id="IPR029068">
    <property type="entry name" value="Glyas_Bleomycin-R_OHBP_Dase"/>
</dbReference>
<evidence type="ECO:0000313" key="2">
    <source>
        <dbReference type="EMBL" id="MBI3127753.1"/>
    </source>
</evidence>
<name>A0A932MNG9_UNCTE</name>
<dbReference type="PANTHER" id="PTHR36503">
    <property type="entry name" value="BLR2520 PROTEIN"/>
    <property type="match status" value="1"/>
</dbReference>
<protein>
    <submittedName>
        <fullName evidence="2">VOC family protein</fullName>
    </submittedName>
</protein>
<dbReference type="InterPro" id="IPR037523">
    <property type="entry name" value="VOC_core"/>
</dbReference>
<reference evidence="2" key="1">
    <citation type="submission" date="2020-07" db="EMBL/GenBank/DDBJ databases">
        <title>Huge and variable diversity of episymbiotic CPR bacteria and DPANN archaea in groundwater ecosystems.</title>
        <authorList>
            <person name="He C.Y."/>
            <person name="Keren R."/>
            <person name="Whittaker M."/>
            <person name="Farag I.F."/>
            <person name="Doudna J."/>
            <person name="Cate J.H.D."/>
            <person name="Banfield J.F."/>
        </authorList>
    </citation>
    <scope>NUCLEOTIDE SEQUENCE</scope>
    <source>
        <strain evidence="2">NC_groundwater_763_Ag_S-0.2um_68_21</strain>
    </source>
</reference>
<sequence length="141" mass="15225">MEQRLSLITLGVADLERSRAFYERLGWKRSMKGAEGVVFFQAGGMALALFPRGELAKDARVSPEGGGFRGVSLAYNARTEEEVDAVLDEAVAAGATLLKPAQTAFWGGYSGYFADPDGFPWEVAWNPGFGMKEDGSIVLPE</sequence>
<organism evidence="2 3">
    <name type="scientific">Tectimicrobiota bacterium</name>
    <dbReference type="NCBI Taxonomy" id="2528274"/>
    <lineage>
        <taxon>Bacteria</taxon>
        <taxon>Pseudomonadati</taxon>
        <taxon>Nitrospinota/Tectimicrobiota group</taxon>
        <taxon>Candidatus Tectimicrobiota</taxon>
    </lineage>
</organism>
<dbReference type="CDD" id="cd07251">
    <property type="entry name" value="VOC_like"/>
    <property type="match status" value="1"/>
</dbReference>
<dbReference type="Proteomes" id="UP000782312">
    <property type="component" value="Unassembled WGS sequence"/>
</dbReference>
<dbReference type="PROSITE" id="PS51819">
    <property type="entry name" value="VOC"/>
    <property type="match status" value="1"/>
</dbReference>
<accession>A0A932MNG9</accession>
<evidence type="ECO:0000259" key="1">
    <source>
        <dbReference type="PROSITE" id="PS51819"/>
    </source>
</evidence>
<dbReference type="InterPro" id="IPR004360">
    <property type="entry name" value="Glyas_Fos-R_dOase_dom"/>
</dbReference>
<dbReference type="PANTHER" id="PTHR36503:SF1">
    <property type="entry name" value="BLR2520 PROTEIN"/>
    <property type="match status" value="1"/>
</dbReference>
<dbReference type="EMBL" id="JACPUR010000019">
    <property type="protein sequence ID" value="MBI3127753.1"/>
    <property type="molecule type" value="Genomic_DNA"/>
</dbReference>
<dbReference type="SUPFAM" id="SSF54593">
    <property type="entry name" value="Glyoxalase/Bleomycin resistance protein/Dihydroxybiphenyl dioxygenase"/>
    <property type="match status" value="1"/>
</dbReference>